<feature type="domain" description="4'-phosphopantetheinyl transferase" evidence="9">
    <location>
        <begin position="4"/>
        <end position="103"/>
    </location>
</feature>
<evidence type="ECO:0000259" key="9">
    <source>
        <dbReference type="Pfam" id="PF01648"/>
    </source>
</evidence>
<keyword evidence="2 8" id="KW-0808">Transferase</keyword>
<dbReference type="STRING" id="76021.BS329_39420"/>
<keyword evidence="3 8" id="KW-0479">Metal-binding</keyword>
<comment type="cofactor">
    <cofactor evidence="8">
        <name>Mg(2+)</name>
        <dbReference type="ChEBI" id="CHEBI:18420"/>
    </cofactor>
</comment>
<name>A0A1R0KE94_9PSEU</name>
<dbReference type="InterPro" id="IPR002582">
    <property type="entry name" value="ACPS"/>
</dbReference>
<dbReference type="HAMAP" id="MF_00101">
    <property type="entry name" value="AcpS"/>
    <property type="match status" value="1"/>
</dbReference>
<dbReference type="GO" id="GO:0008897">
    <property type="term" value="F:holo-[acyl-carrier-protein] synthase activity"/>
    <property type="evidence" value="ECO:0007669"/>
    <property type="project" value="UniProtKB-UniRule"/>
</dbReference>
<dbReference type="GO" id="GO:0005737">
    <property type="term" value="C:cytoplasm"/>
    <property type="evidence" value="ECO:0007669"/>
    <property type="project" value="UniProtKB-SubCell"/>
</dbReference>
<dbReference type="GO" id="GO:0006633">
    <property type="term" value="P:fatty acid biosynthetic process"/>
    <property type="evidence" value="ECO:0007669"/>
    <property type="project" value="UniProtKB-UniRule"/>
</dbReference>
<dbReference type="InterPro" id="IPR004568">
    <property type="entry name" value="Ppantetheine-prot_Trfase_dom"/>
</dbReference>
<feature type="binding site" evidence="8">
    <location>
        <position position="56"/>
    </location>
    <ligand>
        <name>Mg(2+)</name>
        <dbReference type="ChEBI" id="CHEBI:18420"/>
    </ligand>
</feature>
<proteinExistence type="inferred from homology"/>
<comment type="similarity">
    <text evidence="8">Belongs to the P-Pant transferase superfamily. AcpS family.</text>
</comment>
<reference evidence="10 11" key="1">
    <citation type="submission" date="2016-01" db="EMBL/GenBank/DDBJ databases">
        <title>Amycolatopsis coloradensis genome sequencing and assembly.</title>
        <authorList>
            <person name="Mayilraj S."/>
        </authorList>
    </citation>
    <scope>NUCLEOTIDE SEQUENCE [LARGE SCALE GENOMIC DNA]</scope>
    <source>
        <strain evidence="10 11">DSM 44225</strain>
    </source>
</reference>
<keyword evidence="11" id="KW-1185">Reference proteome</keyword>
<protein>
    <recommendedName>
        <fullName evidence="8">Holo-[acyl-carrier-protein] synthase</fullName>
        <shortName evidence="8">Holo-ACP synthase</shortName>
        <ecNumber evidence="8">2.7.8.7</ecNumber>
    </recommendedName>
    <alternativeName>
        <fullName evidence="8">4'-phosphopantetheinyl transferase AcpS</fullName>
    </alternativeName>
</protein>
<accession>A0A1R0KE94</accession>
<dbReference type="NCBIfam" id="TIGR00556">
    <property type="entry name" value="pantethn_trn"/>
    <property type="match status" value="1"/>
</dbReference>
<evidence type="ECO:0000256" key="3">
    <source>
        <dbReference type="ARBA" id="ARBA00022723"/>
    </source>
</evidence>
<evidence type="ECO:0000313" key="11">
    <source>
        <dbReference type="Proteomes" id="UP000187486"/>
    </source>
</evidence>
<dbReference type="InterPro" id="IPR037143">
    <property type="entry name" value="4-PPantetheinyl_Trfase_dom_sf"/>
</dbReference>
<evidence type="ECO:0000256" key="2">
    <source>
        <dbReference type="ARBA" id="ARBA00022679"/>
    </source>
</evidence>
<dbReference type="OrthoDB" id="517356at2"/>
<evidence type="ECO:0000256" key="7">
    <source>
        <dbReference type="ARBA" id="ARBA00023160"/>
    </source>
</evidence>
<dbReference type="Proteomes" id="UP000187486">
    <property type="component" value="Unassembled WGS sequence"/>
</dbReference>
<dbReference type="SUPFAM" id="SSF56214">
    <property type="entry name" value="4'-phosphopantetheinyl transferase"/>
    <property type="match status" value="1"/>
</dbReference>
<dbReference type="EMBL" id="MQUQ01000035">
    <property type="protein sequence ID" value="OLZ43395.1"/>
    <property type="molecule type" value="Genomic_DNA"/>
</dbReference>
<dbReference type="AlphaFoldDB" id="A0A1R0KE94"/>
<keyword evidence="5 8" id="KW-0460">Magnesium</keyword>
<comment type="caution">
    <text evidence="10">The sequence shown here is derived from an EMBL/GenBank/DDBJ whole genome shotgun (WGS) entry which is preliminary data.</text>
</comment>
<comment type="function">
    <text evidence="8">Transfers the 4'-phosphopantetheine moiety from coenzyme A to a Ser of acyl-carrier-protein.</text>
</comment>
<evidence type="ECO:0000313" key="10">
    <source>
        <dbReference type="EMBL" id="OLZ43395.1"/>
    </source>
</evidence>
<dbReference type="InterPro" id="IPR008278">
    <property type="entry name" value="4-PPantetheinyl_Trfase_dom"/>
</dbReference>
<keyword evidence="4 8" id="KW-0276">Fatty acid metabolism</keyword>
<keyword evidence="8" id="KW-0963">Cytoplasm</keyword>
<keyword evidence="1 8" id="KW-0444">Lipid biosynthesis</keyword>
<comment type="subcellular location">
    <subcellularLocation>
        <location evidence="8">Cytoplasm</location>
    </subcellularLocation>
</comment>
<keyword evidence="6 8" id="KW-0443">Lipid metabolism</keyword>
<evidence type="ECO:0000256" key="5">
    <source>
        <dbReference type="ARBA" id="ARBA00022842"/>
    </source>
</evidence>
<evidence type="ECO:0000256" key="1">
    <source>
        <dbReference type="ARBA" id="ARBA00022516"/>
    </source>
</evidence>
<organism evidence="10 11">
    <name type="scientific">Amycolatopsis coloradensis</name>
    <dbReference type="NCBI Taxonomy" id="76021"/>
    <lineage>
        <taxon>Bacteria</taxon>
        <taxon>Bacillati</taxon>
        <taxon>Actinomycetota</taxon>
        <taxon>Actinomycetes</taxon>
        <taxon>Pseudonocardiales</taxon>
        <taxon>Pseudonocardiaceae</taxon>
        <taxon>Amycolatopsis</taxon>
    </lineage>
</organism>
<comment type="catalytic activity">
    <reaction evidence="8">
        <text>apo-[ACP] + CoA = holo-[ACP] + adenosine 3',5'-bisphosphate + H(+)</text>
        <dbReference type="Rhea" id="RHEA:12068"/>
        <dbReference type="Rhea" id="RHEA-COMP:9685"/>
        <dbReference type="Rhea" id="RHEA-COMP:9690"/>
        <dbReference type="ChEBI" id="CHEBI:15378"/>
        <dbReference type="ChEBI" id="CHEBI:29999"/>
        <dbReference type="ChEBI" id="CHEBI:57287"/>
        <dbReference type="ChEBI" id="CHEBI:58343"/>
        <dbReference type="ChEBI" id="CHEBI:64479"/>
        <dbReference type="EC" id="2.7.8.7"/>
    </reaction>
</comment>
<feature type="binding site" evidence="8">
    <location>
        <position position="7"/>
    </location>
    <ligand>
        <name>Mg(2+)</name>
        <dbReference type="ChEBI" id="CHEBI:18420"/>
    </ligand>
</feature>
<keyword evidence="10" id="KW-0238">DNA-binding</keyword>
<keyword evidence="7 8" id="KW-0275">Fatty acid biosynthesis</keyword>
<dbReference type="GO" id="GO:0003677">
    <property type="term" value="F:DNA binding"/>
    <property type="evidence" value="ECO:0007669"/>
    <property type="project" value="UniProtKB-KW"/>
</dbReference>
<sequence>MTRLGVDVLGVDELSALLNRPWFRRFVYAEEEIATAADFGPTRAQEFLAGRFAGKEAVIKVLRLGVRAGVTPAQIAILRDPDGFPSVRLRGGAALRAAQLNIGAVHLSLAHKGNLVVAVAVATDAAEL</sequence>
<dbReference type="Gene3D" id="3.90.470.20">
    <property type="entry name" value="4'-phosphopantetheinyl transferase domain"/>
    <property type="match status" value="1"/>
</dbReference>
<evidence type="ECO:0000256" key="6">
    <source>
        <dbReference type="ARBA" id="ARBA00023098"/>
    </source>
</evidence>
<dbReference type="Pfam" id="PF01648">
    <property type="entry name" value="ACPS"/>
    <property type="match status" value="1"/>
</dbReference>
<gene>
    <name evidence="8" type="primary">acpS</name>
    <name evidence="10" type="ORF">BS329_39420</name>
</gene>
<evidence type="ECO:0000256" key="8">
    <source>
        <dbReference type="HAMAP-Rule" id="MF_00101"/>
    </source>
</evidence>
<dbReference type="RefSeq" id="WP_076168447.1">
    <property type="nucleotide sequence ID" value="NZ_JBEZVB010000073.1"/>
</dbReference>
<evidence type="ECO:0000256" key="4">
    <source>
        <dbReference type="ARBA" id="ARBA00022832"/>
    </source>
</evidence>
<dbReference type="EC" id="2.7.8.7" evidence="8"/>
<dbReference type="GO" id="GO:0000287">
    <property type="term" value="F:magnesium ion binding"/>
    <property type="evidence" value="ECO:0007669"/>
    <property type="project" value="UniProtKB-UniRule"/>
</dbReference>